<dbReference type="SUPFAM" id="SSF53067">
    <property type="entry name" value="Actin-like ATPase domain"/>
    <property type="match status" value="1"/>
</dbReference>
<gene>
    <name evidence="1" type="primary">anmK</name>
    <name evidence="2" type="ORF">ABDB84_15975</name>
</gene>
<keyword evidence="1" id="KW-0547">Nucleotide-binding</keyword>
<dbReference type="CDD" id="cd24050">
    <property type="entry name" value="ASKHA_NBD_ANMK"/>
    <property type="match status" value="1"/>
</dbReference>
<dbReference type="Pfam" id="PF03702">
    <property type="entry name" value="AnmK"/>
    <property type="match status" value="1"/>
</dbReference>
<dbReference type="PANTHER" id="PTHR30605:SF0">
    <property type="entry name" value="ANHYDRO-N-ACETYLMURAMIC ACID KINASE"/>
    <property type="match status" value="1"/>
</dbReference>
<reference evidence="2 3" key="1">
    <citation type="journal article" date="2018" name="Int. J. Syst. Evol. Microbiol.">
        <title>Uliginosibacterium sediminicola sp. nov., isolated from freshwater sediment.</title>
        <authorList>
            <person name="Hwang W.M."/>
            <person name="Kim S.M."/>
            <person name="Kang K."/>
            <person name="Ahn T.Y."/>
        </authorList>
    </citation>
    <scope>NUCLEOTIDE SEQUENCE [LARGE SCALE GENOMIC DNA]</scope>
    <source>
        <strain evidence="2 3">M1-21</strain>
    </source>
</reference>
<dbReference type="GO" id="GO:0016301">
    <property type="term" value="F:kinase activity"/>
    <property type="evidence" value="ECO:0007669"/>
    <property type="project" value="UniProtKB-KW"/>
</dbReference>
<dbReference type="EMBL" id="JBDIVE010000009">
    <property type="protein sequence ID" value="MEN3069981.1"/>
    <property type="molecule type" value="Genomic_DNA"/>
</dbReference>
<comment type="function">
    <text evidence="1">Catalyzes the specific phosphorylation of 1,6-anhydro-N-acetylmuramic acid (anhMurNAc) with the simultaneous cleavage of the 1,6-anhydro ring, generating MurNAc-6-P. Is required for the utilization of anhMurNAc either imported from the medium or derived from its own cell wall murein, and thus plays a role in cell wall recycling.</text>
</comment>
<keyword evidence="1 2" id="KW-0808">Transferase</keyword>
<dbReference type="InterPro" id="IPR005338">
    <property type="entry name" value="Anhydro_N_Ac-Mur_kinase"/>
</dbReference>
<comment type="catalytic activity">
    <reaction evidence="1">
        <text>1,6-anhydro-N-acetyl-beta-muramate + ATP + H2O = N-acetyl-D-muramate 6-phosphate + ADP + H(+)</text>
        <dbReference type="Rhea" id="RHEA:24952"/>
        <dbReference type="ChEBI" id="CHEBI:15377"/>
        <dbReference type="ChEBI" id="CHEBI:15378"/>
        <dbReference type="ChEBI" id="CHEBI:30616"/>
        <dbReference type="ChEBI" id="CHEBI:58690"/>
        <dbReference type="ChEBI" id="CHEBI:58722"/>
        <dbReference type="ChEBI" id="CHEBI:456216"/>
        <dbReference type="EC" id="2.7.1.170"/>
    </reaction>
</comment>
<dbReference type="EC" id="2.7.1.170" evidence="1"/>
<accession>A0ABU9Z1N1</accession>
<dbReference type="InterPro" id="IPR043129">
    <property type="entry name" value="ATPase_NBD"/>
</dbReference>
<keyword evidence="1" id="KW-0119">Carbohydrate metabolism</keyword>
<comment type="pathway">
    <text evidence="1">Amino-sugar metabolism; 1,6-anhydro-N-acetylmuramate degradation.</text>
</comment>
<dbReference type="NCBIfam" id="NF007139">
    <property type="entry name" value="PRK09585.1-3"/>
    <property type="match status" value="1"/>
</dbReference>
<keyword evidence="3" id="KW-1185">Reference proteome</keyword>
<proteinExistence type="inferred from homology"/>
<sequence length="371" mass="39543">MTDQPRSKIVSELFIGIMSGTSLDGIDVVLADFSAAPRLLASHSIPMPQDLAAQLLALNAPGFDDLRLAQEASVAVTRLYAEATQQLLDQSALTTKEIQAIGCHGQTVRHRPQDGYTVQLQQPALLAELTDICVAADFRSRDIAAGGQGAPLVPAFHQCVLGDAQEHRAVLNLGGIANVTQLKPGAPVIGFDTGPANLLMDAWCQQHRAQRFDAHGAWARSGQADEALLARCLSHPFFAATPPKSCGREEFSLAWLTTQLGGKEAAADVQATLAELTALSAASAIKAWYGAPERLLLCGGGARNDFLRERLAQHLPGVIVERSDALGVPGDWLEAFAFAWLAYRLWHRLPGNLPEVTGAAGLRLLGAIYPA</sequence>
<protein>
    <recommendedName>
        <fullName evidence="1">Anhydro-N-acetylmuramic acid kinase</fullName>
        <ecNumber evidence="1">2.7.1.170</ecNumber>
    </recommendedName>
    <alternativeName>
        <fullName evidence="1">AnhMurNAc kinase</fullName>
    </alternativeName>
</protein>
<feature type="binding site" evidence="1">
    <location>
        <begin position="20"/>
        <end position="27"/>
    </location>
    <ligand>
        <name>ATP</name>
        <dbReference type="ChEBI" id="CHEBI:30616"/>
    </ligand>
</feature>
<organism evidence="2 3">
    <name type="scientific">Uliginosibacterium sediminicola</name>
    <dbReference type="NCBI Taxonomy" id="2024550"/>
    <lineage>
        <taxon>Bacteria</taxon>
        <taxon>Pseudomonadati</taxon>
        <taxon>Pseudomonadota</taxon>
        <taxon>Betaproteobacteria</taxon>
        <taxon>Rhodocyclales</taxon>
        <taxon>Zoogloeaceae</taxon>
        <taxon>Uliginosibacterium</taxon>
    </lineage>
</organism>
<dbReference type="PANTHER" id="PTHR30605">
    <property type="entry name" value="ANHYDRO-N-ACETYLMURAMIC ACID KINASE"/>
    <property type="match status" value="1"/>
</dbReference>
<evidence type="ECO:0000256" key="1">
    <source>
        <dbReference type="HAMAP-Rule" id="MF_01270"/>
    </source>
</evidence>
<dbReference type="Proteomes" id="UP001410394">
    <property type="component" value="Unassembled WGS sequence"/>
</dbReference>
<dbReference type="HAMAP" id="MF_01270">
    <property type="entry name" value="AnhMurNAc_kinase"/>
    <property type="match status" value="1"/>
</dbReference>
<comment type="pathway">
    <text evidence="1">Cell wall biogenesis; peptidoglycan recycling.</text>
</comment>
<dbReference type="RefSeq" id="WP_345920752.1">
    <property type="nucleotide sequence ID" value="NZ_JBDIVE010000009.1"/>
</dbReference>
<keyword evidence="1" id="KW-0067">ATP-binding</keyword>
<name>A0ABU9Z1N1_9RHOO</name>
<keyword evidence="1 2" id="KW-0418">Kinase</keyword>
<evidence type="ECO:0000313" key="2">
    <source>
        <dbReference type="EMBL" id="MEN3069981.1"/>
    </source>
</evidence>
<dbReference type="Gene3D" id="3.30.420.40">
    <property type="match status" value="2"/>
</dbReference>
<evidence type="ECO:0000313" key="3">
    <source>
        <dbReference type="Proteomes" id="UP001410394"/>
    </source>
</evidence>
<comment type="caution">
    <text evidence="2">The sequence shown here is derived from an EMBL/GenBank/DDBJ whole genome shotgun (WGS) entry which is preliminary data.</text>
</comment>
<comment type="similarity">
    <text evidence="1">Belongs to the anhydro-N-acetylmuramic acid kinase family.</text>
</comment>